<protein>
    <recommendedName>
        <fullName evidence="4">Tetratricopeptide repeat protein</fullName>
    </recommendedName>
</protein>
<dbReference type="STRING" id="502025.Hoch_4032"/>
<evidence type="ECO:0000313" key="3">
    <source>
        <dbReference type="Proteomes" id="UP000001880"/>
    </source>
</evidence>
<feature type="chain" id="PRO_5003010656" description="Tetratricopeptide repeat protein" evidence="1">
    <location>
        <begin position="25"/>
        <end position="456"/>
    </location>
</feature>
<dbReference type="EMBL" id="CP001804">
    <property type="protein sequence ID" value="ACY16531.1"/>
    <property type="molecule type" value="Genomic_DNA"/>
</dbReference>
<dbReference type="Proteomes" id="UP000001880">
    <property type="component" value="Chromosome"/>
</dbReference>
<reference evidence="2 3" key="1">
    <citation type="journal article" date="2010" name="Stand. Genomic Sci.">
        <title>Complete genome sequence of Haliangium ochraceum type strain (SMP-2).</title>
        <authorList>
            <consortium name="US DOE Joint Genome Institute (JGI-PGF)"/>
            <person name="Ivanova N."/>
            <person name="Daum C."/>
            <person name="Lang E."/>
            <person name="Abt B."/>
            <person name="Kopitz M."/>
            <person name="Saunders E."/>
            <person name="Lapidus A."/>
            <person name="Lucas S."/>
            <person name="Glavina Del Rio T."/>
            <person name="Nolan M."/>
            <person name="Tice H."/>
            <person name="Copeland A."/>
            <person name="Cheng J.F."/>
            <person name="Chen F."/>
            <person name="Bruce D."/>
            <person name="Goodwin L."/>
            <person name="Pitluck S."/>
            <person name="Mavromatis K."/>
            <person name="Pati A."/>
            <person name="Mikhailova N."/>
            <person name="Chen A."/>
            <person name="Palaniappan K."/>
            <person name="Land M."/>
            <person name="Hauser L."/>
            <person name="Chang Y.J."/>
            <person name="Jeffries C.D."/>
            <person name="Detter J.C."/>
            <person name="Brettin T."/>
            <person name="Rohde M."/>
            <person name="Goker M."/>
            <person name="Bristow J."/>
            <person name="Markowitz V."/>
            <person name="Eisen J.A."/>
            <person name="Hugenholtz P."/>
            <person name="Kyrpides N.C."/>
            <person name="Klenk H.P."/>
        </authorList>
    </citation>
    <scope>NUCLEOTIDE SEQUENCE [LARGE SCALE GENOMIC DNA]</scope>
    <source>
        <strain evidence="3">DSM 14365 / CIP 107738 / JCM 11303 / AJ 13395 / SMP-2</strain>
    </source>
</reference>
<keyword evidence="3" id="KW-1185">Reference proteome</keyword>
<keyword evidence="1" id="KW-0732">Signal</keyword>
<sequence>MLRALLHSGLLLLVFLALPAAALAQDRTDQPAAAQQIERLHREAMARYDGFEFEEAKARMDRAVALAAEHGLTDAPVMVRVFIDLAVIYGSGLGDTDGARRALRRAVSIDPEAELDPAYKSPELDELLAEIKREYARSAAAESPAERAGEDDDGGCADLTGLEHAASASASAGEAVILDARVSPWLEAATVRVHYGIRGATGGGAGGFEELRMTASGTCGYRTVIPGDAVRAPGLVYYLAAYDQGGERLAGKGNADAPLMLAVTAAGGRDAGEGGGARLFVRFGAGTAAGYLSGRTEQAESEIQCCVAPELLHLQGELGYFLSPALSVSAAFRMGFPLGANLPGHAVGAPALLLRARHSSEPALRGLLLSLVAGAGYARHTVGLANATPGQDVDTGALGPLLLGAGVGYALELSDSLRLAAELDTLVGIPVAAEFAGADTVFGVHLGLDIGLVAAF</sequence>
<gene>
    <name evidence="2" type="ordered locus">Hoch_4032</name>
</gene>
<evidence type="ECO:0008006" key="4">
    <source>
        <dbReference type="Google" id="ProtNLM"/>
    </source>
</evidence>
<accession>D0LJF7</accession>
<dbReference type="Gene3D" id="1.25.40.10">
    <property type="entry name" value="Tetratricopeptide repeat domain"/>
    <property type="match status" value="1"/>
</dbReference>
<proteinExistence type="predicted"/>
<dbReference type="KEGG" id="hoh:Hoch_4032"/>
<dbReference type="InterPro" id="IPR011990">
    <property type="entry name" value="TPR-like_helical_dom_sf"/>
</dbReference>
<dbReference type="HOGENOM" id="CLU_599597_0_0_7"/>
<evidence type="ECO:0000313" key="2">
    <source>
        <dbReference type="EMBL" id="ACY16531.1"/>
    </source>
</evidence>
<name>D0LJF7_HALO1</name>
<feature type="signal peptide" evidence="1">
    <location>
        <begin position="1"/>
        <end position="24"/>
    </location>
</feature>
<dbReference type="AlphaFoldDB" id="D0LJF7"/>
<organism evidence="2 3">
    <name type="scientific">Haliangium ochraceum (strain DSM 14365 / JCM 11303 / SMP-2)</name>
    <dbReference type="NCBI Taxonomy" id="502025"/>
    <lineage>
        <taxon>Bacteria</taxon>
        <taxon>Pseudomonadati</taxon>
        <taxon>Myxococcota</taxon>
        <taxon>Polyangia</taxon>
        <taxon>Haliangiales</taxon>
        <taxon>Kofleriaceae</taxon>
        <taxon>Haliangium</taxon>
    </lineage>
</organism>
<dbReference type="RefSeq" id="WP_012829129.1">
    <property type="nucleotide sequence ID" value="NC_013440.1"/>
</dbReference>
<evidence type="ECO:0000256" key="1">
    <source>
        <dbReference type="SAM" id="SignalP"/>
    </source>
</evidence>
<dbReference type="SUPFAM" id="SSF48452">
    <property type="entry name" value="TPR-like"/>
    <property type="match status" value="1"/>
</dbReference>